<keyword evidence="10" id="KW-1185">Reference proteome</keyword>
<protein>
    <submittedName>
        <fullName evidence="9">ABC transporter permease</fullName>
    </submittedName>
</protein>
<evidence type="ECO:0000256" key="5">
    <source>
        <dbReference type="ARBA" id="ARBA00023136"/>
    </source>
</evidence>
<dbReference type="GO" id="GO:0005886">
    <property type="term" value="C:plasma membrane"/>
    <property type="evidence" value="ECO:0007669"/>
    <property type="project" value="UniProtKB-SubCell"/>
</dbReference>
<feature type="domain" description="ABC3 transporter permease C-terminal" evidence="7">
    <location>
        <begin position="290"/>
        <end position="407"/>
    </location>
</feature>
<feature type="transmembrane region" description="Helical" evidence="6">
    <location>
        <begin position="284"/>
        <end position="304"/>
    </location>
</feature>
<evidence type="ECO:0000256" key="1">
    <source>
        <dbReference type="ARBA" id="ARBA00004651"/>
    </source>
</evidence>
<organism evidence="9 10">
    <name type="scientific">Mucilaginibacter myungsuensis</name>
    <dbReference type="NCBI Taxonomy" id="649104"/>
    <lineage>
        <taxon>Bacteria</taxon>
        <taxon>Pseudomonadati</taxon>
        <taxon>Bacteroidota</taxon>
        <taxon>Sphingobacteriia</taxon>
        <taxon>Sphingobacteriales</taxon>
        <taxon>Sphingobacteriaceae</taxon>
        <taxon>Mucilaginibacter</taxon>
    </lineage>
</organism>
<dbReference type="InterPro" id="IPR025857">
    <property type="entry name" value="MacB_PCD"/>
</dbReference>
<evidence type="ECO:0000256" key="6">
    <source>
        <dbReference type="SAM" id="Phobius"/>
    </source>
</evidence>
<reference evidence="9" key="1">
    <citation type="submission" date="2020-10" db="EMBL/GenBank/DDBJ databases">
        <title>Mucilaginibacter mali sp. nov., isolated from rhizosphere soil of apple orchard.</title>
        <authorList>
            <person name="Lee J.-S."/>
            <person name="Kim H.S."/>
            <person name="Kim J.-S."/>
        </authorList>
    </citation>
    <scope>NUCLEOTIDE SEQUENCE</scope>
    <source>
        <strain evidence="9">KCTC 22746</strain>
    </source>
</reference>
<dbReference type="GO" id="GO:0022857">
    <property type="term" value="F:transmembrane transporter activity"/>
    <property type="evidence" value="ECO:0007669"/>
    <property type="project" value="TreeGrafter"/>
</dbReference>
<feature type="transmembrane region" description="Helical" evidence="6">
    <location>
        <begin position="21"/>
        <end position="42"/>
    </location>
</feature>
<feature type="domain" description="ABC3 transporter permease C-terminal" evidence="7">
    <location>
        <begin position="682"/>
        <end position="794"/>
    </location>
</feature>
<feature type="transmembrane region" description="Helical" evidence="6">
    <location>
        <begin position="426"/>
        <end position="446"/>
    </location>
</feature>
<evidence type="ECO:0000256" key="4">
    <source>
        <dbReference type="ARBA" id="ARBA00022989"/>
    </source>
</evidence>
<dbReference type="RefSeq" id="WP_194109846.1">
    <property type="nucleotide sequence ID" value="NZ_JADFFL010000001.1"/>
</dbReference>
<accession>A0A929PV58</accession>
<dbReference type="PANTHER" id="PTHR30572:SF18">
    <property type="entry name" value="ABC-TYPE MACROLIDE FAMILY EXPORT SYSTEM PERMEASE COMPONENT 2"/>
    <property type="match status" value="1"/>
</dbReference>
<feature type="transmembrane region" description="Helical" evidence="6">
    <location>
        <begin position="378"/>
        <end position="405"/>
    </location>
</feature>
<keyword evidence="4 6" id="KW-1133">Transmembrane helix</keyword>
<keyword evidence="5 6" id="KW-0472">Membrane</keyword>
<dbReference type="PANTHER" id="PTHR30572">
    <property type="entry name" value="MEMBRANE COMPONENT OF TRANSPORTER-RELATED"/>
    <property type="match status" value="1"/>
</dbReference>
<name>A0A929PV58_9SPHI</name>
<evidence type="ECO:0000259" key="8">
    <source>
        <dbReference type="Pfam" id="PF12704"/>
    </source>
</evidence>
<evidence type="ECO:0000256" key="2">
    <source>
        <dbReference type="ARBA" id="ARBA00022475"/>
    </source>
</evidence>
<gene>
    <name evidence="9" type="ORF">IRJ16_02040</name>
</gene>
<evidence type="ECO:0000259" key="7">
    <source>
        <dbReference type="Pfam" id="PF02687"/>
    </source>
</evidence>
<feature type="transmembrane region" description="Helical" evidence="6">
    <location>
        <begin position="679"/>
        <end position="703"/>
    </location>
</feature>
<dbReference type="Pfam" id="PF02687">
    <property type="entry name" value="FtsX"/>
    <property type="match status" value="2"/>
</dbReference>
<feature type="transmembrane region" description="Helical" evidence="6">
    <location>
        <begin position="763"/>
        <end position="785"/>
    </location>
</feature>
<evidence type="ECO:0000256" key="3">
    <source>
        <dbReference type="ARBA" id="ARBA00022692"/>
    </source>
</evidence>
<dbReference type="Proteomes" id="UP000622475">
    <property type="component" value="Unassembled WGS sequence"/>
</dbReference>
<dbReference type="InterPro" id="IPR050250">
    <property type="entry name" value="Macrolide_Exporter_MacB"/>
</dbReference>
<keyword evidence="3 6" id="KW-0812">Transmembrane</keyword>
<feature type="domain" description="MacB-like periplasmic core" evidence="8">
    <location>
        <begin position="440"/>
        <end position="642"/>
    </location>
</feature>
<feature type="domain" description="MacB-like periplasmic core" evidence="8">
    <location>
        <begin position="20"/>
        <end position="237"/>
    </location>
</feature>
<feature type="transmembrane region" description="Helical" evidence="6">
    <location>
        <begin position="715"/>
        <end position="743"/>
    </location>
</feature>
<feature type="transmembrane region" description="Helical" evidence="6">
    <location>
        <begin position="331"/>
        <end position="358"/>
    </location>
</feature>
<dbReference type="AlphaFoldDB" id="A0A929PV58"/>
<sequence>MFKTYFKTAWRYLLNNKVTTLISVSGLAVGICCFLLLATYLLNELRYDRFHANADRIVRVGYHYQNANDAASNDMAITPTAVVPVFKKEFTEVEDGVRVYDYSGGSPATIKYGENVLSERNILLADDSFFKIFTFNFIAGRAQTALAEPNSVVLTASAAKKYFGNDEPMGKVLIVNKINMVVGGVIEDVPAYSQIKFDMMGNYQIAERSKNLRWDSANDFSYFLLKPGANADALGKKMSIYLSNLLKIDPKSDDKVWFTLEGLTSVHLYSKLSDGLEAAGNINYVYILGAVAVILLVLACINFLNLVTAKAAERAHEIGVRKVMGAVRKQLFIQFITEAGLITFFSLAIGLLLVGASFGSFSTFTAQKMGFETWHASWLVGFIAVLFVVVTFTAGTYPALYLSAFNPVSTLKGKGNNKQGSGLRKGLVVFQFTVSVFFVICTIVVGSQLHHIQSMDTGINRSQVLVLDIGGMPYTRIEPFKAALTGQSGVASVSASYDSPVNVSGGYSINEAEGKTGNFNLSVTAIPVEKDFARTVGIKIIQGRGFNLTDEKLVTVADEKQKTHGFIINETAAKALGWKPDIAVGKRISLNGRVGNIAGVAKDFNFVSLHEQIGPIVVFTDYSWFGKILIKTSAGNTANTLAEIQTEWKKFYPGKPFDYHFLDAEFDAMYKAESRTASILNMFTGVTIFISCLGLFGLAVFTTKQRFKEVSIRKVMGASVVSIVQLISSDFLKLVFFAVLIASPLAWIVMDNWLQNFAYRINVQWWVFVVAGFAAILIAFLTVGIQSIKAALLNPVKNLRNE</sequence>
<comment type="subcellular location">
    <subcellularLocation>
        <location evidence="1">Cell membrane</location>
        <topology evidence="1">Multi-pass membrane protein</topology>
    </subcellularLocation>
</comment>
<dbReference type="EMBL" id="JADFFL010000001">
    <property type="protein sequence ID" value="MBE9660651.1"/>
    <property type="molecule type" value="Genomic_DNA"/>
</dbReference>
<comment type="caution">
    <text evidence="9">The sequence shown here is derived from an EMBL/GenBank/DDBJ whole genome shotgun (WGS) entry which is preliminary data.</text>
</comment>
<evidence type="ECO:0000313" key="10">
    <source>
        <dbReference type="Proteomes" id="UP000622475"/>
    </source>
</evidence>
<dbReference type="InterPro" id="IPR003838">
    <property type="entry name" value="ABC3_permease_C"/>
</dbReference>
<dbReference type="Pfam" id="PF12704">
    <property type="entry name" value="MacB_PCD"/>
    <property type="match status" value="2"/>
</dbReference>
<keyword evidence="2" id="KW-1003">Cell membrane</keyword>
<evidence type="ECO:0000313" key="9">
    <source>
        <dbReference type="EMBL" id="MBE9660651.1"/>
    </source>
</evidence>
<proteinExistence type="predicted"/>